<evidence type="ECO:0000256" key="1">
    <source>
        <dbReference type="SAM" id="MobiDB-lite"/>
    </source>
</evidence>
<keyword evidence="4" id="KW-1185">Reference proteome</keyword>
<evidence type="ECO:0000313" key="4">
    <source>
        <dbReference type="Proteomes" id="UP000291822"/>
    </source>
</evidence>
<keyword evidence="3" id="KW-0969">Cilium</keyword>
<name>A0A4R0YKH9_9GAMM</name>
<dbReference type="RefSeq" id="WP_131411556.1">
    <property type="nucleotide sequence ID" value="NZ_SJTG01000005.1"/>
</dbReference>
<dbReference type="InterPro" id="IPR038610">
    <property type="entry name" value="FliK-like_C_sf"/>
</dbReference>
<feature type="compositionally biased region" description="Basic and acidic residues" evidence="1">
    <location>
        <begin position="32"/>
        <end position="46"/>
    </location>
</feature>
<feature type="region of interest" description="Disordered" evidence="1">
    <location>
        <begin position="202"/>
        <end position="225"/>
    </location>
</feature>
<feature type="compositionally biased region" description="Low complexity" evidence="1">
    <location>
        <begin position="55"/>
        <end position="70"/>
    </location>
</feature>
<dbReference type="InterPro" id="IPR052563">
    <property type="entry name" value="FliK"/>
</dbReference>
<dbReference type="Gene3D" id="3.30.750.140">
    <property type="match status" value="1"/>
</dbReference>
<dbReference type="Pfam" id="PF02120">
    <property type="entry name" value="Flg_hook"/>
    <property type="match status" value="1"/>
</dbReference>
<evidence type="ECO:0000259" key="2">
    <source>
        <dbReference type="Pfam" id="PF02120"/>
    </source>
</evidence>
<feature type="compositionally biased region" description="Low complexity" evidence="1">
    <location>
        <begin position="11"/>
        <end position="26"/>
    </location>
</feature>
<feature type="compositionally biased region" description="Basic and acidic residues" evidence="1">
    <location>
        <begin position="71"/>
        <end position="89"/>
    </location>
</feature>
<feature type="domain" description="Flagellar hook-length control protein-like C-terminal" evidence="2">
    <location>
        <begin position="271"/>
        <end position="351"/>
    </location>
</feature>
<accession>A0A4R0YKH9</accession>
<dbReference type="PANTHER" id="PTHR37533">
    <property type="entry name" value="FLAGELLAR HOOK-LENGTH CONTROL PROTEIN"/>
    <property type="match status" value="1"/>
</dbReference>
<dbReference type="CDD" id="cd17470">
    <property type="entry name" value="T3SS_Flik_C"/>
    <property type="match status" value="1"/>
</dbReference>
<dbReference type="EMBL" id="SJTG01000005">
    <property type="protein sequence ID" value="TCI06785.1"/>
    <property type="molecule type" value="Genomic_DNA"/>
</dbReference>
<dbReference type="InterPro" id="IPR021136">
    <property type="entry name" value="Flagellar_hook_control-like_C"/>
</dbReference>
<reference evidence="3 4" key="1">
    <citation type="submission" date="2019-02" db="EMBL/GenBank/DDBJ databases">
        <title>Dyella amyloliquefaciens sp. nov., isolated from forest soil.</title>
        <authorList>
            <person name="Gao Z.-H."/>
            <person name="Qiu L.-H."/>
        </authorList>
    </citation>
    <scope>NUCLEOTIDE SEQUENCE [LARGE SCALE GENOMIC DNA]</scope>
    <source>
        <strain evidence="3 4">KACC 12747</strain>
    </source>
</reference>
<organism evidence="3 4">
    <name type="scientific">Dyella soli</name>
    <dbReference type="NCBI Taxonomy" id="522319"/>
    <lineage>
        <taxon>Bacteria</taxon>
        <taxon>Pseudomonadati</taxon>
        <taxon>Pseudomonadota</taxon>
        <taxon>Gammaproteobacteria</taxon>
        <taxon>Lysobacterales</taxon>
        <taxon>Rhodanobacteraceae</taxon>
        <taxon>Dyella</taxon>
    </lineage>
</organism>
<comment type="caution">
    <text evidence="3">The sequence shown here is derived from an EMBL/GenBank/DDBJ whole genome shotgun (WGS) entry which is preliminary data.</text>
</comment>
<gene>
    <name evidence="3" type="ORF">EZM97_29580</name>
</gene>
<feature type="region of interest" description="Disordered" evidence="1">
    <location>
        <begin position="343"/>
        <end position="371"/>
    </location>
</feature>
<proteinExistence type="predicted"/>
<keyword evidence="3" id="KW-0282">Flagellum</keyword>
<feature type="region of interest" description="Disordered" evidence="1">
    <location>
        <begin position="1"/>
        <end position="95"/>
    </location>
</feature>
<keyword evidence="3" id="KW-0966">Cell projection</keyword>
<dbReference type="AlphaFoldDB" id="A0A4R0YKH9"/>
<dbReference type="Proteomes" id="UP000291822">
    <property type="component" value="Unassembled WGS sequence"/>
</dbReference>
<dbReference type="PANTHER" id="PTHR37533:SF2">
    <property type="entry name" value="FLAGELLAR HOOK-LENGTH CONTROL PROTEIN"/>
    <property type="match status" value="1"/>
</dbReference>
<evidence type="ECO:0000313" key="3">
    <source>
        <dbReference type="EMBL" id="TCI06785.1"/>
    </source>
</evidence>
<sequence length="394" mass="38506">MASSVALNIKPAAAATAPAAPVEARPGAARHGAHDDFSRPLHEARQQHTATSGNASATRAAPATSTAAAESSRDDTDDQPKDSDKDKPAQGDASDATTAMLALLGQSVPALAAAAPAAVPAAGEGSAGEAAATKSATIDVLAGALPAPSPGLMPLAAKAPTPATGDAGDDAGVVDGLVDDALSASKGDVDDAATAVAAAVTGTGPKGDAGGHATPATTTQGERSDPLDALRAMSASPLMQAPAAAPTVAPAHALTMNSAVGSPAFAQELGQQVAWLGGQDLKQARIRLHPEDLGQLDVKVSVQHDHVDVSFIAQHPQAVHAVQQTLGQLDAMLAHHGLALGHAEVGQGGRGDSHSQGASPGTAANGDAASTDDGGLASVVAPVVKAVGLLDMFA</sequence>
<protein>
    <submittedName>
        <fullName evidence="3">Flagellar hook-length control protein FliK</fullName>
    </submittedName>
</protein>